<evidence type="ECO:0000313" key="4">
    <source>
        <dbReference type="Proteomes" id="UP000289738"/>
    </source>
</evidence>
<accession>A0A445AGR2</accession>
<evidence type="ECO:0000259" key="2">
    <source>
        <dbReference type="Pfam" id="PF20167"/>
    </source>
</evidence>
<protein>
    <recommendedName>
        <fullName evidence="2">Putative plant transposon protein domain-containing protein</fullName>
    </recommendedName>
</protein>
<evidence type="ECO:0000313" key="3">
    <source>
        <dbReference type="EMBL" id="RYR25629.1"/>
    </source>
</evidence>
<gene>
    <name evidence="3" type="ORF">Ahy_B02g059473</name>
</gene>
<organism evidence="3 4">
    <name type="scientific">Arachis hypogaea</name>
    <name type="common">Peanut</name>
    <dbReference type="NCBI Taxonomy" id="3818"/>
    <lineage>
        <taxon>Eukaryota</taxon>
        <taxon>Viridiplantae</taxon>
        <taxon>Streptophyta</taxon>
        <taxon>Embryophyta</taxon>
        <taxon>Tracheophyta</taxon>
        <taxon>Spermatophyta</taxon>
        <taxon>Magnoliopsida</taxon>
        <taxon>eudicotyledons</taxon>
        <taxon>Gunneridae</taxon>
        <taxon>Pentapetalae</taxon>
        <taxon>rosids</taxon>
        <taxon>fabids</taxon>
        <taxon>Fabales</taxon>
        <taxon>Fabaceae</taxon>
        <taxon>Papilionoideae</taxon>
        <taxon>50 kb inversion clade</taxon>
        <taxon>dalbergioids sensu lato</taxon>
        <taxon>Dalbergieae</taxon>
        <taxon>Pterocarpus clade</taxon>
        <taxon>Arachis</taxon>
    </lineage>
</organism>
<keyword evidence="4" id="KW-1185">Reference proteome</keyword>
<reference evidence="3 4" key="1">
    <citation type="submission" date="2019-01" db="EMBL/GenBank/DDBJ databases">
        <title>Sequencing of cultivated peanut Arachis hypogaea provides insights into genome evolution and oil improvement.</title>
        <authorList>
            <person name="Chen X."/>
        </authorList>
    </citation>
    <scope>NUCLEOTIDE SEQUENCE [LARGE SCALE GENOMIC DNA]</scope>
    <source>
        <strain evidence="4">cv. Fuhuasheng</strain>
        <tissue evidence="3">Leaves</tissue>
    </source>
</reference>
<proteinExistence type="predicted"/>
<dbReference type="Pfam" id="PF20167">
    <property type="entry name" value="Transposase_32"/>
    <property type="match status" value="1"/>
</dbReference>
<dbReference type="EMBL" id="SDMP01000012">
    <property type="protein sequence ID" value="RYR25629.1"/>
    <property type="molecule type" value="Genomic_DNA"/>
</dbReference>
<dbReference type="Proteomes" id="UP000289738">
    <property type="component" value="Chromosome B02"/>
</dbReference>
<feature type="region of interest" description="Disordered" evidence="1">
    <location>
        <begin position="196"/>
        <end position="222"/>
    </location>
</feature>
<comment type="caution">
    <text evidence="3">The sequence shown here is derived from an EMBL/GenBank/DDBJ whole genome shotgun (WGS) entry which is preliminary data.</text>
</comment>
<sequence length="222" mass="25567">MASSSSKRQKRKEPIESVPFDEKRFKTAFHEREFKRIRARKILPELIFQINTRISISPDNDELSEIVSDICVIAADWERYTDERPKFIKRGDLSPEAKGWFELVRRSILPAANNSEVNINRATIVHCLIQGGKINVNELIAEGIQDSAEKVDSGARLWYPSTILRLCNKAKVVFEDSNPDWVNPGRPVTLERLVYTTPAQQQRRPQIGKPKAKERVHQEEPH</sequence>
<name>A0A445AGR2_ARAHY</name>
<dbReference type="AlphaFoldDB" id="A0A445AGR2"/>
<dbReference type="InterPro" id="IPR046796">
    <property type="entry name" value="Transposase_32_dom"/>
</dbReference>
<evidence type="ECO:0000256" key="1">
    <source>
        <dbReference type="SAM" id="MobiDB-lite"/>
    </source>
</evidence>
<feature type="domain" description="Putative plant transposon protein" evidence="2">
    <location>
        <begin position="57"/>
        <end position="172"/>
    </location>
</feature>
<feature type="compositionally biased region" description="Basic and acidic residues" evidence="1">
    <location>
        <begin position="211"/>
        <end position="222"/>
    </location>
</feature>